<dbReference type="GO" id="GO:0006506">
    <property type="term" value="P:GPI anchor biosynthetic process"/>
    <property type="evidence" value="ECO:0007669"/>
    <property type="project" value="UniProtKB-UniPathway"/>
</dbReference>
<dbReference type="EMBL" id="LCWF01000041">
    <property type="protein sequence ID" value="KKY25542.1"/>
    <property type="molecule type" value="Genomic_DNA"/>
</dbReference>
<evidence type="ECO:0000256" key="10">
    <source>
        <dbReference type="ARBA" id="ARBA00023136"/>
    </source>
</evidence>
<dbReference type="InterPro" id="IPR037674">
    <property type="entry name" value="PIG-G_N"/>
</dbReference>
<evidence type="ECO:0000256" key="6">
    <source>
        <dbReference type="ARBA" id="ARBA00022679"/>
    </source>
</evidence>
<keyword evidence="9 12" id="KW-1133">Transmembrane helix</keyword>
<reference evidence="14 15" key="1">
    <citation type="submission" date="2015-05" db="EMBL/GenBank/DDBJ databases">
        <title>Distinctive expansion of gene families associated with plant cell wall degradation and secondary metabolism in the genomes of grapevine trunk pathogens.</title>
        <authorList>
            <person name="Lawrence D.P."/>
            <person name="Travadon R."/>
            <person name="Rolshausen P.E."/>
            <person name="Baumgartner K."/>
        </authorList>
    </citation>
    <scope>NUCLEOTIDE SEQUENCE [LARGE SCALE GENOMIC DNA]</scope>
    <source>
        <strain evidence="14">UCRPC4</strain>
    </source>
</reference>
<dbReference type="AlphaFoldDB" id="A0A0G2ES07"/>
<keyword evidence="7 12" id="KW-0812">Transmembrane</keyword>
<feature type="transmembrane region" description="Helical" evidence="12">
    <location>
        <begin position="446"/>
        <end position="468"/>
    </location>
</feature>
<comment type="pathway">
    <text evidence="2 12">Glycolipid biosynthesis; glycosylphosphatidylinositol-anchor biosynthesis.</text>
</comment>
<keyword evidence="5 12" id="KW-0337">GPI-anchor biosynthesis</keyword>
<reference evidence="14 15" key="2">
    <citation type="submission" date="2015-05" db="EMBL/GenBank/DDBJ databases">
        <authorList>
            <person name="Morales-Cruz A."/>
            <person name="Amrine K.C."/>
            <person name="Cantu D."/>
        </authorList>
    </citation>
    <scope>NUCLEOTIDE SEQUENCE [LARGE SCALE GENOMIC DNA]</scope>
    <source>
        <strain evidence="14">UCRPC4</strain>
    </source>
</reference>
<evidence type="ECO:0000259" key="13">
    <source>
        <dbReference type="Pfam" id="PF19316"/>
    </source>
</evidence>
<dbReference type="GO" id="GO:0005789">
    <property type="term" value="C:endoplasmic reticulum membrane"/>
    <property type="evidence" value="ECO:0007669"/>
    <property type="project" value="UniProtKB-SubCell"/>
</dbReference>
<dbReference type="PANTHER" id="PTHR23072">
    <property type="entry name" value="PHOSPHATIDYLINOSITOL GLYCAN-RELATED"/>
    <property type="match status" value="1"/>
</dbReference>
<sequence length="527" mass="58477">MQPKYLSVLSLSLANIFLVGSLVAFAAGFFPHKAFLPGLARWSDNDQGLAGEAPFDKVIFMVVDALRRYFDSNIMNARYLIESGAAVPFTGHASPPTVTMPRVKGITTGSLPSFLDLVLNFAESDTSSTLAAQDTWLAQILSKPGGGKLVFYGDDTWLKLFPGFFERYDGTSSFFVSDFTEVDNNVTRHVPRELREEDWDGMILHYLGLDHIGHKAGPQSPNMPHKQSEMDGIIKQMYQAMETKPHLESCLLILCGDHGMNEAGNHGGSSSGETSTALVFMSPKFMPHFKGLSHPAEPSEDYRYHKFVQQSDIAPTLAALLGLPIPLNNLGAIIPEFLNMWTHAQSKLQLVLNNVQQLMDVTQATFPSDPITLPLKRSHYSPYCIKDALSDIEDLVCENSRLAHALEDYIAWQYGEDVILERAGSVLRKAQSIMTGAATNYDLNKMLMGIGLAATATSLSITTIWIATGRPPRSISVLLIISLLHGVMMFASSYVEEEQQFWYWITSAWLFFNHLRQYVALPIHPPP</sequence>
<feature type="domain" description="GPI ethanolamine phosphate transferase 2 C-terminal" evidence="13">
    <location>
        <begin position="438"/>
        <end position="517"/>
    </location>
</feature>
<dbReference type="Pfam" id="PF01663">
    <property type="entry name" value="Phosphodiest"/>
    <property type="match status" value="1"/>
</dbReference>
<dbReference type="InterPro" id="IPR039527">
    <property type="entry name" value="PIGG/GPI7"/>
</dbReference>
<evidence type="ECO:0000256" key="11">
    <source>
        <dbReference type="ARBA" id="ARBA00023180"/>
    </source>
</evidence>
<keyword evidence="10 12" id="KW-0472">Membrane</keyword>
<dbReference type="InterPro" id="IPR017850">
    <property type="entry name" value="Alkaline_phosphatase_core_sf"/>
</dbReference>
<dbReference type="Proteomes" id="UP000053317">
    <property type="component" value="Unassembled WGS sequence"/>
</dbReference>
<gene>
    <name evidence="14" type="ORF">UCRPC4_g01806</name>
</gene>
<dbReference type="UniPathway" id="UPA00196"/>
<comment type="subcellular location">
    <subcellularLocation>
        <location evidence="1 12">Endoplasmic reticulum membrane</location>
        <topology evidence="1 12">Multi-pass membrane protein</topology>
    </subcellularLocation>
</comment>
<keyword evidence="15" id="KW-1185">Reference proteome</keyword>
<organism evidence="14 15">
    <name type="scientific">Phaeomoniella chlamydospora</name>
    <name type="common">Phaeoacremonium chlamydosporum</name>
    <dbReference type="NCBI Taxonomy" id="158046"/>
    <lineage>
        <taxon>Eukaryota</taxon>
        <taxon>Fungi</taxon>
        <taxon>Dikarya</taxon>
        <taxon>Ascomycota</taxon>
        <taxon>Pezizomycotina</taxon>
        <taxon>Eurotiomycetes</taxon>
        <taxon>Chaetothyriomycetidae</taxon>
        <taxon>Phaeomoniellales</taxon>
        <taxon>Phaeomoniellaceae</taxon>
        <taxon>Phaeomoniella</taxon>
    </lineage>
</organism>
<keyword evidence="11" id="KW-0325">Glycoprotein</keyword>
<dbReference type="Pfam" id="PF19316">
    <property type="entry name" value="PIGO_PIGG"/>
    <property type="match status" value="1"/>
</dbReference>
<evidence type="ECO:0000256" key="1">
    <source>
        <dbReference type="ARBA" id="ARBA00004477"/>
    </source>
</evidence>
<dbReference type="InterPro" id="IPR045687">
    <property type="entry name" value="PIGG/GPI7_C"/>
</dbReference>
<dbReference type="GO" id="GO:0051267">
    <property type="term" value="F:CP2 mannose-ethanolamine phosphotransferase activity"/>
    <property type="evidence" value="ECO:0007669"/>
    <property type="project" value="TreeGrafter"/>
</dbReference>
<evidence type="ECO:0000256" key="4">
    <source>
        <dbReference type="ARBA" id="ARBA00020830"/>
    </source>
</evidence>
<keyword evidence="8 12" id="KW-0256">Endoplasmic reticulum</keyword>
<evidence type="ECO:0000313" key="15">
    <source>
        <dbReference type="Proteomes" id="UP000053317"/>
    </source>
</evidence>
<evidence type="ECO:0000313" key="14">
    <source>
        <dbReference type="EMBL" id="KKY25542.1"/>
    </source>
</evidence>
<dbReference type="InterPro" id="IPR002591">
    <property type="entry name" value="Phosphodiest/P_Trfase"/>
</dbReference>
<evidence type="ECO:0000256" key="9">
    <source>
        <dbReference type="ARBA" id="ARBA00022989"/>
    </source>
</evidence>
<protein>
    <recommendedName>
        <fullName evidence="4 12">GPI ethanolamine phosphate transferase 2</fullName>
    </recommendedName>
</protein>
<dbReference type="SUPFAM" id="SSF53649">
    <property type="entry name" value="Alkaline phosphatase-like"/>
    <property type="match status" value="1"/>
</dbReference>
<comment type="caution">
    <text evidence="14">The sequence shown here is derived from an EMBL/GenBank/DDBJ whole genome shotgun (WGS) entry which is preliminary data.</text>
</comment>
<dbReference type="Gene3D" id="3.40.720.10">
    <property type="entry name" value="Alkaline Phosphatase, subunit A"/>
    <property type="match status" value="1"/>
</dbReference>
<comment type="function">
    <text evidence="12">Ethanolamine phosphate transferase involved in glycosylphosphatidylinositol-anchor biosynthesis. Transfers ethanolamine phosphate to the GPI second mannose.</text>
</comment>
<dbReference type="CDD" id="cd16024">
    <property type="entry name" value="GPI_EPT_2"/>
    <property type="match status" value="1"/>
</dbReference>
<keyword evidence="6 12" id="KW-0808">Transferase</keyword>
<evidence type="ECO:0000256" key="2">
    <source>
        <dbReference type="ARBA" id="ARBA00004687"/>
    </source>
</evidence>
<evidence type="ECO:0000256" key="3">
    <source>
        <dbReference type="ARBA" id="ARBA00005315"/>
    </source>
</evidence>
<dbReference type="OrthoDB" id="272139at2759"/>
<accession>A0A0G2ES07</accession>
<dbReference type="PANTHER" id="PTHR23072:SF0">
    <property type="entry name" value="GPI ETHANOLAMINE PHOSPHATE TRANSFERASE 2"/>
    <property type="match status" value="1"/>
</dbReference>
<feature type="transmembrane region" description="Helical" evidence="12">
    <location>
        <begin position="475"/>
        <end position="495"/>
    </location>
</feature>
<evidence type="ECO:0000256" key="12">
    <source>
        <dbReference type="RuleBase" id="RU367106"/>
    </source>
</evidence>
<comment type="caution">
    <text evidence="12">Lacks conserved residue(s) required for the propagation of feature annotation.</text>
</comment>
<name>A0A0G2ES07_PHACM</name>
<proteinExistence type="inferred from homology"/>
<evidence type="ECO:0000256" key="7">
    <source>
        <dbReference type="ARBA" id="ARBA00022692"/>
    </source>
</evidence>
<evidence type="ECO:0000256" key="8">
    <source>
        <dbReference type="ARBA" id="ARBA00022824"/>
    </source>
</evidence>
<comment type="similarity">
    <text evidence="3 12">Belongs to the PIGG/PIGN/PIGO family. PIGG subfamily.</text>
</comment>
<evidence type="ECO:0000256" key="5">
    <source>
        <dbReference type="ARBA" id="ARBA00022502"/>
    </source>
</evidence>